<keyword evidence="5" id="KW-1133">Transmembrane helix</keyword>
<evidence type="ECO:0000313" key="12">
    <source>
        <dbReference type="Proteomes" id="UP001501475"/>
    </source>
</evidence>
<dbReference type="Pfam" id="PF00355">
    <property type="entry name" value="Rieske"/>
    <property type="match status" value="1"/>
</dbReference>
<dbReference type="Proteomes" id="UP001501475">
    <property type="component" value="Unassembled WGS sequence"/>
</dbReference>
<accession>A0ABP4X4E9</accession>
<feature type="domain" description="Rieske" evidence="10">
    <location>
        <begin position="8"/>
        <end position="103"/>
    </location>
</feature>
<name>A0ABP4X4E9_9MICO</name>
<evidence type="ECO:0000256" key="3">
    <source>
        <dbReference type="ARBA" id="ARBA00022714"/>
    </source>
</evidence>
<comment type="subcellular location">
    <subcellularLocation>
        <location evidence="1">Membrane</location>
    </subcellularLocation>
</comment>
<dbReference type="PANTHER" id="PTHR21266">
    <property type="entry name" value="IRON-SULFUR DOMAIN CONTAINING PROTEIN"/>
    <property type="match status" value="1"/>
</dbReference>
<dbReference type="PANTHER" id="PTHR21266:SF32">
    <property type="entry name" value="CHOLESTEROL 7-DESATURASE NVD"/>
    <property type="match status" value="1"/>
</dbReference>
<keyword evidence="6" id="KW-0560">Oxidoreductase</keyword>
<evidence type="ECO:0000256" key="1">
    <source>
        <dbReference type="ARBA" id="ARBA00004370"/>
    </source>
</evidence>
<keyword evidence="12" id="KW-1185">Reference proteome</keyword>
<evidence type="ECO:0000256" key="2">
    <source>
        <dbReference type="ARBA" id="ARBA00022692"/>
    </source>
</evidence>
<keyword evidence="9" id="KW-0472">Membrane</keyword>
<dbReference type="PROSITE" id="PS51296">
    <property type="entry name" value="RIESKE"/>
    <property type="match status" value="1"/>
</dbReference>
<protein>
    <recommendedName>
        <fullName evidence="10">Rieske domain-containing protein</fullName>
    </recommendedName>
</protein>
<keyword evidence="3" id="KW-0001">2Fe-2S</keyword>
<keyword evidence="8" id="KW-0411">Iron-sulfur</keyword>
<keyword evidence="7" id="KW-0408">Iron</keyword>
<evidence type="ECO:0000259" key="10">
    <source>
        <dbReference type="PROSITE" id="PS51296"/>
    </source>
</evidence>
<evidence type="ECO:0000256" key="8">
    <source>
        <dbReference type="ARBA" id="ARBA00023014"/>
    </source>
</evidence>
<organism evidence="11 12">
    <name type="scientific">Nostocoides vanveenii</name>
    <dbReference type="NCBI Taxonomy" id="330835"/>
    <lineage>
        <taxon>Bacteria</taxon>
        <taxon>Bacillati</taxon>
        <taxon>Actinomycetota</taxon>
        <taxon>Actinomycetes</taxon>
        <taxon>Micrococcales</taxon>
        <taxon>Intrasporangiaceae</taxon>
        <taxon>Nostocoides</taxon>
    </lineage>
</organism>
<evidence type="ECO:0000256" key="9">
    <source>
        <dbReference type="ARBA" id="ARBA00023136"/>
    </source>
</evidence>
<dbReference type="InterPro" id="IPR050584">
    <property type="entry name" value="Cholesterol_7-desaturase"/>
</dbReference>
<dbReference type="InterPro" id="IPR036922">
    <property type="entry name" value="Rieske_2Fe-2S_sf"/>
</dbReference>
<gene>
    <name evidence="11" type="ORF">GCM10009810_30550</name>
</gene>
<keyword evidence="2" id="KW-0812">Transmembrane</keyword>
<dbReference type="InterPro" id="IPR015881">
    <property type="entry name" value="ARHD_Rieske_2Fe_2S"/>
</dbReference>
<evidence type="ECO:0000256" key="4">
    <source>
        <dbReference type="ARBA" id="ARBA00022723"/>
    </source>
</evidence>
<dbReference type="SUPFAM" id="SSF50022">
    <property type="entry name" value="ISP domain"/>
    <property type="match status" value="1"/>
</dbReference>
<keyword evidence="4" id="KW-0479">Metal-binding</keyword>
<evidence type="ECO:0000256" key="6">
    <source>
        <dbReference type="ARBA" id="ARBA00023002"/>
    </source>
</evidence>
<evidence type="ECO:0000313" key="11">
    <source>
        <dbReference type="EMBL" id="GAA1769897.1"/>
    </source>
</evidence>
<dbReference type="InterPro" id="IPR017941">
    <property type="entry name" value="Rieske_2Fe-2S"/>
</dbReference>
<dbReference type="RefSeq" id="WP_344067744.1">
    <property type="nucleotide sequence ID" value="NZ_BAAAPN010000059.1"/>
</dbReference>
<dbReference type="Gene3D" id="3.90.380.10">
    <property type="entry name" value="Naphthalene 1,2-dioxygenase Alpha Subunit, Chain A, domain 1"/>
    <property type="match status" value="1"/>
</dbReference>
<sequence>MTDLHAGWYLLAFTSAITEELTPVTVGDRRLMIVRSEGADGPAFQVADSTCPHRGANLAIGGSVRGNCVVCPFHGRLIRVGTHPTRPSVQAYDTVHIGELLFVRFGDDELGDNGFPDAIRRLTTGREIRPAVDRAVDVPVEFVVENAFDIEHFPTVHGVPSLQGMVTVRAADGTLSIGGDFMTMADPWYDLRYRKAAADYLGGSGSRAAHRSAFRAVAFSPTVVATSFGSGTGDPIILTGALPTPDGTQVRVAVIGDAGQPLDYIVDGSRLAISQDCVVWANLDPDATWDLGPEDVNVVAFRDFVAHFPLAPARRRQGARV</sequence>
<evidence type="ECO:0000256" key="5">
    <source>
        <dbReference type="ARBA" id="ARBA00022989"/>
    </source>
</evidence>
<dbReference type="PROSITE" id="PS00570">
    <property type="entry name" value="RING_HYDROXYL_ALPHA"/>
    <property type="match status" value="1"/>
</dbReference>
<reference evidence="12" key="1">
    <citation type="journal article" date="2019" name="Int. J. Syst. Evol. Microbiol.">
        <title>The Global Catalogue of Microorganisms (GCM) 10K type strain sequencing project: providing services to taxonomists for standard genome sequencing and annotation.</title>
        <authorList>
            <consortium name="The Broad Institute Genomics Platform"/>
            <consortium name="The Broad Institute Genome Sequencing Center for Infectious Disease"/>
            <person name="Wu L."/>
            <person name="Ma J."/>
        </authorList>
    </citation>
    <scope>NUCLEOTIDE SEQUENCE [LARGE SCALE GENOMIC DNA]</scope>
    <source>
        <strain evidence="12">JCM 15591</strain>
    </source>
</reference>
<proteinExistence type="predicted"/>
<dbReference type="EMBL" id="BAAAPN010000059">
    <property type="protein sequence ID" value="GAA1769897.1"/>
    <property type="molecule type" value="Genomic_DNA"/>
</dbReference>
<dbReference type="Gene3D" id="2.102.10.10">
    <property type="entry name" value="Rieske [2Fe-2S] iron-sulphur domain"/>
    <property type="match status" value="1"/>
</dbReference>
<evidence type="ECO:0000256" key="7">
    <source>
        <dbReference type="ARBA" id="ARBA00023004"/>
    </source>
</evidence>
<comment type="caution">
    <text evidence="11">The sequence shown here is derived from an EMBL/GenBank/DDBJ whole genome shotgun (WGS) entry which is preliminary data.</text>
</comment>